<accession>A0ABR2IKS1</accession>
<evidence type="ECO:0000256" key="2">
    <source>
        <dbReference type="ARBA" id="ARBA00022723"/>
    </source>
</evidence>
<proteinExistence type="predicted"/>
<dbReference type="InterPro" id="IPR012337">
    <property type="entry name" value="RNaseH-like_sf"/>
</dbReference>
<evidence type="ECO:0000259" key="6">
    <source>
        <dbReference type="Pfam" id="PF05699"/>
    </source>
</evidence>
<keyword evidence="4" id="KW-0862">Zinc</keyword>
<evidence type="ECO:0000256" key="5">
    <source>
        <dbReference type="ARBA" id="ARBA00023242"/>
    </source>
</evidence>
<evidence type="ECO:0000256" key="3">
    <source>
        <dbReference type="ARBA" id="ARBA00022771"/>
    </source>
</evidence>
<dbReference type="Pfam" id="PF05699">
    <property type="entry name" value="Dimer_Tnp_hAT"/>
    <property type="match status" value="1"/>
</dbReference>
<keyword evidence="2" id="KW-0479">Metal-binding</keyword>
<evidence type="ECO:0000256" key="1">
    <source>
        <dbReference type="ARBA" id="ARBA00004123"/>
    </source>
</evidence>
<dbReference type="InterPro" id="IPR008906">
    <property type="entry name" value="HATC_C_dom"/>
</dbReference>
<comment type="subcellular location">
    <subcellularLocation>
        <location evidence="1">Nucleus</location>
    </subcellularLocation>
</comment>
<evidence type="ECO:0000313" key="8">
    <source>
        <dbReference type="Proteomes" id="UP001470230"/>
    </source>
</evidence>
<keyword evidence="3" id="KW-0863">Zinc-finger</keyword>
<dbReference type="EMBL" id="JAPFFF010000016">
    <property type="protein sequence ID" value="KAK8864907.1"/>
    <property type="molecule type" value="Genomic_DNA"/>
</dbReference>
<dbReference type="PANTHER" id="PTHR46481">
    <property type="entry name" value="ZINC FINGER BED DOMAIN-CONTAINING PROTEIN 4"/>
    <property type="match status" value="1"/>
</dbReference>
<gene>
    <name evidence="7" type="ORF">M9Y10_010434</name>
</gene>
<reference evidence="7 8" key="1">
    <citation type="submission" date="2024-04" db="EMBL/GenBank/DDBJ databases">
        <title>Tritrichomonas musculus Genome.</title>
        <authorList>
            <person name="Alves-Ferreira E."/>
            <person name="Grigg M."/>
            <person name="Lorenzi H."/>
            <person name="Galac M."/>
        </authorList>
    </citation>
    <scope>NUCLEOTIDE SEQUENCE [LARGE SCALE GENOMIC DNA]</scope>
    <source>
        <strain evidence="7 8">EAF2021</strain>
    </source>
</reference>
<name>A0ABR2IKS1_9EUKA</name>
<dbReference type="PANTHER" id="PTHR46481:SF10">
    <property type="entry name" value="ZINC FINGER BED DOMAIN-CONTAINING PROTEIN 39"/>
    <property type="match status" value="1"/>
</dbReference>
<feature type="domain" description="HAT C-terminal dimerisation" evidence="6">
    <location>
        <begin position="489"/>
        <end position="536"/>
    </location>
</feature>
<evidence type="ECO:0000256" key="4">
    <source>
        <dbReference type="ARBA" id="ARBA00022833"/>
    </source>
</evidence>
<dbReference type="Proteomes" id="UP001470230">
    <property type="component" value="Unassembled WGS sequence"/>
</dbReference>
<keyword evidence="8" id="KW-1185">Reference proteome</keyword>
<evidence type="ECO:0000313" key="7">
    <source>
        <dbReference type="EMBL" id="KAK8864907.1"/>
    </source>
</evidence>
<dbReference type="SUPFAM" id="SSF53098">
    <property type="entry name" value="Ribonuclease H-like"/>
    <property type="match status" value="1"/>
</dbReference>
<keyword evidence="5" id="KW-0539">Nucleus</keyword>
<organism evidence="7 8">
    <name type="scientific">Tritrichomonas musculus</name>
    <dbReference type="NCBI Taxonomy" id="1915356"/>
    <lineage>
        <taxon>Eukaryota</taxon>
        <taxon>Metamonada</taxon>
        <taxon>Parabasalia</taxon>
        <taxon>Tritrichomonadida</taxon>
        <taxon>Tritrichomonadidae</taxon>
        <taxon>Tritrichomonas</taxon>
    </lineage>
</organism>
<comment type="caution">
    <text evidence="7">The sequence shown here is derived from an EMBL/GenBank/DDBJ whole genome shotgun (WGS) entry which is preliminary data.</text>
</comment>
<dbReference type="InterPro" id="IPR052035">
    <property type="entry name" value="ZnF_BED_domain_contain"/>
</dbReference>
<protein>
    <recommendedName>
        <fullName evidence="6">HAT C-terminal dimerisation domain-containing protein</fullName>
    </recommendedName>
</protein>
<sequence>MKRTLFNQFGITFKECQYAIDKRSDMIHSYFICTICNQIYITKKSMEKHRCVSIMGNDISYDKALKYLLIWISKKNVSFRALGDIDFKGFLWTINKKYILPSEKTIRKEIYRFSNIILSKIYQKLDSKKVSLLIDGVKRNNRRYQGQIIYTPEQLYFIGLTPCVSETKLEISEIISNTAIKLSNNNCDLIAVCTDNFSSNIAALKGGRLSAQNLSYQNFIRFPCTCHTINLAIKDIFEGKYKYIYYSVILMINYFNQISKYDNHICNVPQFHEVRWFSIYYCVCYIISHKQYLNEYFLSVFNYIQIQYNWLIIHSILHLLESLILKLESDYSSIGDVFYNFKTTLNELIKINDTIPEDTEPNITKDIIDTLLFRFSKTVTLEMPILAFFMTGKGLVYANIKDDQYYLTAGTGIDALKNYAKNSSKLEKLVQFFKILLKYNNDTFLIDQDTTEDSVTFWKSVLEGGPLWRKVPEFLKNNPEYTGFEKKYAKFALKVLSIPCSERAVERVFSHLSDLLMSNKRNLSFHSINSILIIRMNSIFLNQKGKNSYDFIKNDLEKLCNVDFEKHDPQLEDDPLVYF</sequence>